<protein>
    <submittedName>
        <fullName evidence="1">Uncharacterized protein</fullName>
    </submittedName>
</protein>
<dbReference type="PANTHER" id="PTHR31579:SF2">
    <property type="entry name" value="DUF506 FAMILY PROTEIN"/>
    <property type="match status" value="1"/>
</dbReference>
<dbReference type="InterPro" id="IPR006502">
    <property type="entry name" value="PDDEXK-like"/>
</dbReference>
<comment type="caution">
    <text evidence="1">The sequence shown here is derived from an EMBL/GenBank/DDBJ whole genome shotgun (WGS) entry which is preliminary data.</text>
</comment>
<gene>
    <name evidence="1" type="ORF">Lalb_Chr09g0327661</name>
</gene>
<dbReference type="NCBIfam" id="TIGR01615">
    <property type="entry name" value="A_thal_3542"/>
    <property type="match status" value="1"/>
</dbReference>
<dbReference type="Pfam" id="PF04720">
    <property type="entry name" value="PDDEXK_6"/>
    <property type="match status" value="1"/>
</dbReference>
<evidence type="ECO:0000313" key="2">
    <source>
        <dbReference type="Proteomes" id="UP000447434"/>
    </source>
</evidence>
<accession>A0A6A5LJW1</accession>
<dbReference type="AlphaFoldDB" id="A0A6A5LJW1"/>
<name>A0A6A5LJW1_LUPAL</name>
<reference evidence="2" key="1">
    <citation type="journal article" date="2020" name="Nat. Commun.">
        <title>Genome sequence of the cluster root forming white lupin.</title>
        <authorList>
            <person name="Hufnagel B."/>
            <person name="Marques A."/>
            <person name="Soriano A."/>
            <person name="Marques L."/>
            <person name="Divol F."/>
            <person name="Doumas P."/>
            <person name="Sallet E."/>
            <person name="Mancinotti D."/>
            <person name="Carrere S."/>
            <person name="Marande W."/>
            <person name="Arribat S."/>
            <person name="Keller J."/>
            <person name="Huneau C."/>
            <person name="Blein T."/>
            <person name="Aime D."/>
            <person name="Laguerre M."/>
            <person name="Taylor J."/>
            <person name="Schubert V."/>
            <person name="Nelson M."/>
            <person name="Geu-Flores F."/>
            <person name="Crespi M."/>
            <person name="Gallardo-Guerrero K."/>
            <person name="Delaux P.-M."/>
            <person name="Salse J."/>
            <person name="Berges H."/>
            <person name="Guyot R."/>
            <person name="Gouzy J."/>
            <person name="Peret B."/>
        </authorList>
    </citation>
    <scope>NUCLEOTIDE SEQUENCE [LARGE SCALE GENOMIC DNA]</scope>
    <source>
        <strain evidence="2">cv. Amiga</strain>
    </source>
</reference>
<organism evidence="1 2">
    <name type="scientific">Lupinus albus</name>
    <name type="common">White lupine</name>
    <name type="synonym">Lupinus termis</name>
    <dbReference type="NCBI Taxonomy" id="3870"/>
    <lineage>
        <taxon>Eukaryota</taxon>
        <taxon>Viridiplantae</taxon>
        <taxon>Streptophyta</taxon>
        <taxon>Embryophyta</taxon>
        <taxon>Tracheophyta</taxon>
        <taxon>Spermatophyta</taxon>
        <taxon>Magnoliopsida</taxon>
        <taxon>eudicotyledons</taxon>
        <taxon>Gunneridae</taxon>
        <taxon>Pentapetalae</taxon>
        <taxon>rosids</taxon>
        <taxon>fabids</taxon>
        <taxon>Fabales</taxon>
        <taxon>Fabaceae</taxon>
        <taxon>Papilionoideae</taxon>
        <taxon>50 kb inversion clade</taxon>
        <taxon>genistoids sensu lato</taxon>
        <taxon>core genistoids</taxon>
        <taxon>Genisteae</taxon>
        <taxon>Lupinus</taxon>
    </lineage>
</organism>
<dbReference type="Proteomes" id="UP000447434">
    <property type="component" value="Chromosome 9"/>
</dbReference>
<dbReference type="PANTHER" id="PTHR31579">
    <property type="entry name" value="OS03G0796600 PROTEIN"/>
    <property type="match status" value="1"/>
</dbReference>
<evidence type="ECO:0000313" key="1">
    <source>
        <dbReference type="EMBL" id="KAE9607210.1"/>
    </source>
</evidence>
<sequence length="318" mass="35931">MGATSMARGGRVTRFLPGFRRELGCDQKHHGTSFGDIEFEFLDDISDMSSLANSSSSGEYHTNEIMELDEDDGGSVDFSDVSIGDNRSFWDNKNQLLQANLCRTSSVESRIRNASKEAIEEIKSTETVCNCSRQMAATTSCTNCFMTEVCRRLQNAGFDCAICKTKWRTSLNIPSGEHTFLDIIDTTSSKKGNVIRVIIELNFRAEFEMAKASEDYNRLVRRLPEVFVGKVEILSNLIKILCMAAKRCMKENKMHMGPWRKYRYMQAKWLGPCERTISTTTSLSMGFSERIPKPKPKASMLTVDLLDKLPNMHCKGRC</sequence>
<dbReference type="EMBL" id="WOCE01000009">
    <property type="protein sequence ID" value="KAE9607210.1"/>
    <property type="molecule type" value="Genomic_DNA"/>
</dbReference>
<proteinExistence type="predicted"/>
<keyword evidence="2" id="KW-1185">Reference proteome</keyword>
<dbReference type="OrthoDB" id="691424at2759"/>